<feature type="transmembrane region" description="Helical" evidence="1">
    <location>
        <begin position="155"/>
        <end position="173"/>
    </location>
</feature>
<sequence length="323" mass="34565">MTTQPAARTTLTGILLALGGSATLSINDLAIKFLSGSYALHQVILIRAAIGMVFLLALMHFSGTGFRQIITRRGRDHMIRVGFVLCSNLCYFLGLAALPLADAVAIAFVSPLLVTLLSILVLGEKVGPRRWLAVCVGMAGVVVMLRPGTGVIQPAAILVLISAFCYASSHMMTRRMKDTESAMTLSFYVQCGFILLSTLMGLTVGQGQFSGSDNASVAFLLRPWVWPPLHDAPWFLATGIAVAVGGLMVSQAYRLLEAALVAPFEYAAMPLAIFWGIVVFGTWPDATAALGIALICGAGIYTLWRETVRRKKDITGDPRGSDL</sequence>
<organism evidence="3 4">
    <name type="scientific">Paragemmobacter aquarius</name>
    <dbReference type="NCBI Taxonomy" id="2169400"/>
    <lineage>
        <taxon>Bacteria</taxon>
        <taxon>Pseudomonadati</taxon>
        <taxon>Pseudomonadota</taxon>
        <taxon>Alphaproteobacteria</taxon>
        <taxon>Rhodobacterales</taxon>
        <taxon>Paracoccaceae</taxon>
        <taxon>Paragemmobacter</taxon>
    </lineage>
</organism>
<keyword evidence="4" id="KW-1185">Reference proteome</keyword>
<dbReference type="SUPFAM" id="SSF103481">
    <property type="entry name" value="Multidrug resistance efflux transporter EmrE"/>
    <property type="match status" value="2"/>
</dbReference>
<feature type="transmembrane region" description="Helical" evidence="1">
    <location>
        <begin position="286"/>
        <end position="304"/>
    </location>
</feature>
<feature type="transmembrane region" description="Helical" evidence="1">
    <location>
        <begin position="79"/>
        <end position="98"/>
    </location>
</feature>
<gene>
    <name evidence="3" type="ORF">HYN69_01485</name>
</gene>
<dbReference type="Gene3D" id="1.10.3730.20">
    <property type="match status" value="1"/>
</dbReference>
<feature type="transmembrane region" description="Helical" evidence="1">
    <location>
        <begin position="104"/>
        <end position="123"/>
    </location>
</feature>
<dbReference type="GO" id="GO:0016020">
    <property type="term" value="C:membrane"/>
    <property type="evidence" value="ECO:0007669"/>
    <property type="project" value="InterPro"/>
</dbReference>
<dbReference type="EMBL" id="CP028918">
    <property type="protein sequence ID" value="AWB47353.1"/>
    <property type="molecule type" value="Genomic_DNA"/>
</dbReference>
<reference evidence="3 4" key="1">
    <citation type="submission" date="2018-04" db="EMBL/GenBank/DDBJ databases">
        <title>Genome sequencing of Gemmobacter.</title>
        <authorList>
            <person name="Yi H."/>
            <person name="Baek M.-G."/>
        </authorList>
    </citation>
    <scope>NUCLEOTIDE SEQUENCE [LARGE SCALE GENOMIC DNA]</scope>
    <source>
        <strain evidence="3 4">HYN0069</strain>
    </source>
</reference>
<keyword evidence="1" id="KW-0812">Transmembrane</keyword>
<evidence type="ECO:0000313" key="3">
    <source>
        <dbReference type="EMBL" id="AWB47353.1"/>
    </source>
</evidence>
<feature type="transmembrane region" description="Helical" evidence="1">
    <location>
        <begin position="185"/>
        <end position="204"/>
    </location>
</feature>
<dbReference type="PANTHER" id="PTHR22911:SF103">
    <property type="entry name" value="BLR2811 PROTEIN"/>
    <property type="match status" value="1"/>
</dbReference>
<feature type="transmembrane region" description="Helical" evidence="1">
    <location>
        <begin position="260"/>
        <end position="280"/>
    </location>
</feature>
<keyword evidence="1" id="KW-0472">Membrane</keyword>
<dbReference type="InterPro" id="IPR037185">
    <property type="entry name" value="EmrE-like"/>
</dbReference>
<name>A0A2S0UHR6_9RHOB</name>
<proteinExistence type="predicted"/>
<dbReference type="AlphaFoldDB" id="A0A2S0UHR6"/>
<evidence type="ECO:0000256" key="1">
    <source>
        <dbReference type="SAM" id="Phobius"/>
    </source>
</evidence>
<dbReference type="KEGG" id="geh:HYN69_01485"/>
<evidence type="ECO:0000259" key="2">
    <source>
        <dbReference type="Pfam" id="PF00892"/>
    </source>
</evidence>
<feature type="transmembrane region" description="Helical" evidence="1">
    <location>
        <begin position="38"/>
        <end position="58"/>
    </location>
</feature>
<dbReference type="Pfam" id="PF00892">
    <property type="entry name" value="EamA"/>
    <property type="match status" value="1"/>
</dbReference>
<keyword evidence="1" id="KW-1133">Transmembrane helix</keyword>
<feature type="transmembrane region" description="Helical" evidence="1">
    <location>
        <begin position="232"/>
        <end position="253"/>
    </location>
</feature>
<dbReference type="PANTHER" id="PTHR22911">
    <property type="entry name" value="ACYL-MALONYL CONDENSING ENZYME-RELATED"/>
    <property type="match status" value="1"/>
</dbReference>
<feature type="domain" description="EamA" evidence="2">
    <location>
        <begin position="12"/>
        <end position="145"/>
    </location>
</feature>
<dbReference type="RefSeq" id="WP_108434182.1">
    <property type="nucleotide sequence ID" value="NZ_CP028918.1"/>
</dbReference>
<dbReference type="Proteomes" id="UP000244496">
    <property type="component" value="Chromosome"/>
</dbReference>
<protein>
    <submittedName>
        <fullName evidence="3">EamA family transporter</fullName>
    </submittedName>
</protein>
<accession>A0A2S0UHR6</accession>
<dbReference type="InterPro" id="IPR000620">
    <property type="entry name" value="EamA_dom"/>
</dbReference>
<evidence type="ECO:0000313" key="4">
    <source>
        <dbReference type="Proteomes" id="UP000244496"/>
    </source>
</evidence>
<feature type="transmembrane region" description="Helical" evidence="1">
    <location>
        <begin position="130"/>
        <end position="149"/>
    </location>
</feature>
<dbReference type="OrthoDB" id="9812899at2"/>